<gene>
    <name evidence="10" type="ORF">GCM10025883_40680</name>
</gene>
<proteinExistence type="inferred from homology"/>
<keyword evidence="6 9" id="KW-1133">Transmembrane helix</keyword>
<sequence>MFLRSWTVFYWAWWVSWSPFVGIFIAKISRGRTLREFVVVVILVPSLVCLTSFSIYGGTSMWMQEQGIADIGGAPNAQDALFILLDALPLSTITPIVVIFMLTVFFVTSADSASVVMGSLAQRGRATPSHGVVIMLGLFLLAIAIVFLLIGGQAALQGMQNFVVVSALPFAVAMVVMMVAFVKDLRSDPAAIRRLYAETAVEQAVREGVRHHGDDFAIAVEPAEDGKGAGADYDSLAPPVTQWYQRRDEFGEPIDYDYERGQYVDSLDADATHETPSGGEVEARSGRRESLGREDEQS</sequence>
<evidence type="ECO:0000256" key="9">
    <source>
        <dbReference type="SAM" id="Phobius"/>
    </source>
</evidence>
<keyword evidence="7 9" id="KW-0472">Membrane</keyword>
<dbReference type="PROSITE" id="PS01303">
    <property type="entry name" value="BCCT"/>
    <property type="match status" value="1"/>
</dbReference>
<dbReference type="InterPro" id="IPR000060">
    <property type="entry name" value="BCCT_transptr"/>
</dbReference>
<feature type="transmembrane region" description="Helical" evidence="9">
    <location>
        <begin position="37"/>
        <end position="56"/>
    </location>
</feature>
<keyword evidence="4" id="KW-1003">Cell membrane</keyword>
<feature type="transmembrane region" description="Helical" evidence="9">
    <location>
        <begin position="6"/>
        <end position="25"/>
    </location>
</feature>
<name>A0ABQ6IVP7_9MICO</name>
<keyword evidence="11" id="KW-1185">Reference proteome</keyword>
<evidence type="ECO:0000256" key="6">
    <source>
        <dbReference type="ARBA" id="ARBA00022989"/>
    </source>
</evidence>
<evidence type="ECO:0000256" key="5">
    <source>
        <dbReference type="ARBA" id="ARBA00022692"/>
    </source>
</evidence>
<comment type="caution">
    <text evidence="10">The sequence shown here is derived from an EMBL/GenBank/DDBJ whole genome shotgun (WGS) entry which is preliminary data.</text>
</comment>
<evidence type="ECO:0000256" key="7">
    <source>
        <dbReference type="ARBA" id="ARBA00023136"/>
    </source>
</evidence>
<comment type="subcellular location">
    <subcellularLocation>
        <location evidence="1">Cell membrane</location>
        <topology evidence="1">Multi-pass membrane protein</topology>
    </subcellularLocation>
</comment>
<evidence type="ECO:0000313" key="11">
    <source>
        <dbReference type="Proteomes" id="UP001157126"/>
    </source>
</evidence>
<dbReference type="Proteomes" id="UP001157126">
    <property type="component" value="Unassembled WGS sequence"/>
</dbReference>
<evidence type="ECO:0000313" key="10">
    <source>
        <dbReference type="EMBL" id="GMA42023.1"/>
    </source>
</evidence>
<comment type="similarity">
    <text evidence="2">Belongs to the BCCT transporter (TC 2.A.15) family.</text>
</comment>
<evidence type="ECO:0000256" key="3">
    <source>
        <dbReference type="ARBA" id="ARBA00022448"/>
    </source>
</evidence>
<evidence type="ECO:0000256" key="4">
    <source>
        <dbReference type="ARBA" id="ARBA00022475"/>
    </source>
</evidence>
<evidence type="ECO:0000256" key="1">
    <source>
        <dbReference type="ARBA" id="ARBA00004651"/>
    </source>
</evidence>
<organism evidence="10 11">
    <name type="scientific">Mobilicoccus caccae</name>
    <dbReference type="NCBI Taxonomy" id="1859295"/>
    <lineage>
        <taxon>Bacteria</taxon>
        <taxon>Bacillati</taxon>
        <taxon>Actinomycetota</taxon>
        <taxon>Actinomycetes</taxon>
        <taxon>Micrococcales</taxon>
        <taxon>Dermatophilaceae</taxon>
        <taxon>Mobilicoccus</taxon>
    </lineage>
</organism>
<dbReference type="EMBL" id="BSUO01000001">
    <property type="protein sequence ID" value="GMA42023.1"/>
    <property type="molecule type" value="Genomic_DNA"/>
</dbReference>
<accession>A0ABQ6IVP7</accession>
<feature type="transmembrane region" description="Helical" evidence="9">
    <location>
        <begin position="162"/>
        <end position="182"/>
    </location>
</feature>
<protein>
    <recommendedName>
        <fullName evidence="12">BCCT, betaine/carnitine/choline family transporter</fullName>
    </recommendedName>
</protein>
<evidence type="ECO:0008006" key="12">
    <source>
        <dbReference type="Google" id="ProtNLM"/>
    </source>
</evidence>
<dbReference type="InterPro" id="IPR018093">
    <property type="entry name" value="BCCT_CS"/>
</dbReference>
<evidence type="ECO:0000256" key="2">
    <source>
        <dbReference type="ARBA" id="ARBA00005658"/>
    </source>
</evidence>
<keyword evidence="3" id="KW-0813">Transport</keyword>
<feature type="compositionally biased region" description="Basic and acidic residues" evidence="8">
    <location>
        <begin position="281"/>
        <end position="298"/>
    </location>
</feature>
<keyword evidence="5 9" id="KW-0812">Transmembrane</keyword>
<reference evidence="11" key="1">
    <citation type="journal article" date="2019" name="Int. J. Syst. Evol. Microbiol.">
        <title>The Global Catalogue of Microorganisms (GCM) 10K type strain sequencing project: providing services to taxonomists for standard genome sequencing and annotation.</title>
        <authorList>
            <consortium name="The Broad Institute Genomics Platform"/>
            <consortium name="The Broad Institute Genome Sequencing Center for Infectious Disease"/>
            <person name="Wu L."/>
            <person name="Ma J."/>
        </authorList>
    </citation>
    <scope>NUCLEOTIDE SEQUENCE [LARGE SCALE GENOMIC DNA]</scope>
    <source>
        <strain evidence="11">NBRC 113072</strain>
    </source>
</reference>
<feature type="transmembrane region" description="Helical" evidence="9">
    <location>
        <begin position="132"/>
        <end position="156"/>
    </location>
</feature>
<dbReference type="PANTHER" id="PTHR30047:SF7">
    <property type="entry name" value="HIGH-AFFINITY CHOLINE TRANSPORT PROTEIN"/>
    <property type="match status" value="1"/>
</dbReference>
<feature type="region of interest" description="Disordered" evidence="8">
    <location>
        <begin position="265"/>
        <end position="298"/>
    </location>
</feature>
<evidence type="ECO:0000256" key="8">
    <source>
        <dbReference type="SAM" id="MobiDB-lite"/>
    </source>
</evidence>
<dbReference type="PANTHER" id="PTHR30047">
    <property type="entry name" value="HIGH-AFFINITY CHOLINE TRANSPORT PROTEIN-RELATED"/>
    <property type="match status" value="1"/>
</dbReference>
<feature type="transmembrane region" description="Helical" evidence="9">
    <location>
        <begin position="96"/>
        <end position="120"/>
    </location>
</feature>
<dbReference type="Pfam" id="PF02028">
    <property type="entry name" value="BCCT"/>
    <property type="match status" value="1"/>
</dbReference>